<feature type="domain" description="Aminopeptidase N-like N-terminal" evidence="9">
    <location>
        <begin position="35"/>
        <end position="212"/>
    </location>
</feature>
<dbReference type="InterPro" id="IPR011989">
    <property type="entry name" value="ARM-like"/>
</dbReference>
<comment type="similarity">
    <text evidence="2">Belongs to the peptidase M1 family.</text>
</comment>
<dbReference type="SUPFAM" id="SSF48371">
    <property type="entry name" value="ARM repeat"/>
    <property type="match status" value="1"/>
</dbReference>
<keyword evidence="6" id="KW-0862">Zinc</keyword>
<dbReference type="CDD" id="cd09603">
    <property type="entry name" value="M1_APN_like"/>
    <property type="match status" value="1"/>
</dbReference>
<dbReference type="InterPro" id="IPR050344">
    <property type="entry name" value="Peptidase_M1_aminopeptidases"/>
</dbReference>
<dbReference type="GO" id="GO:0043171">
    <property type="term" value="P:peptide catabolic process"/>
    <property type="evidence" value="ECO:0007669"/>
    <property type="project" value="TreeGrafter"/>
</dbReference>
<dbReference type="InterPro" id="IPR014782">
    <property type="entry name" value="Peptidase_M1_dom"/>
</dbReference>
<dbReference type="Pfam" id="PF17900">
    <property type="entry name" value="Peptidase_M1_N"/>
    <property type="match status" value="1"/>
</dbReference>
<dbReference type="Pfam" id="PF01433">
    <property type="entry name" value="Peptidase_M1"/>
    <property type="match status" value="1"/>
</dbReference>
<keyword evidence="4" id="KW-0479">Metal-binding</keyword>
<dbReference type="InterPro" id="IPR001930">
    <property type="entry name" value="Peptidase_M1"/>
</dbReference>
<dbReference type="PRINTS" id="PR00756">
    <property type="entry name" value="ALADIPTASE"/>
</dbReference>
<dbReference type="GO" id="GO:0008270">
    <property type="term" value="F:zinc ion binding"/>
    <property type="evidence" value="ECO:0007669"/>
    <property type="project" value="InterPro"/>
</dbReference>
<evidence type="ECO:0000256" key="1">
    <source>
        <dbReference type="ARBA" id="ARBA00001947"/>
    </source>
</evidence>
<gene>
    <name evidence="10" type="ORF">INT47_009312</name>
</gene>
<comment type="caution">
    <text evidence="10">The sequence shown here is derived from an EMBL/GenBank/DDBJ whole genome shotgun (WGS) entry which is preliminary data.</text>
</comment>
<evidence type="ECO:0000256" key="2">
    <source>
        <dbReference type="ARBA" id="ARBA00010136"/>
    </source>
</evidence>
<feature type="domain" description="Peptidase M1 membrane alanine aminopeptidase" evidence="8">
    <location>
        <begin position="249"/>
        <end position="458"/>
    </location>
</feature>
<comment type="cofactor">
    <cofactor evidence="1">
        <name>Zn(2+)</name>
        <dbReference type="ChEBI" id="CHEBI:29105"/>
    </cofactor>
</comment>
<evidence type="ECO:0000256" key="4">
    <source>
        <dbReference type="ARBA" id="ARBA00022723"/>
    </source>
</evidence>
<organism evidence="10 11">
    <name type="scientific">Mucor saturninus</name>
    <dbReference type="NCBI Taxonomy" id="64648"/>
    <lineage>
        <taxon>Eukaryota</taxon>
        <taxon>Fungi</taxon>
        <taxon>Fungi incertae sedis</taxon>
        <taxon>Mucoromycota</taxon>
        <taxon>Mucoromycotina</taxon>
        <taxon>Mucoromycetes</taxon>
        <taxon>Mucorales</taxon>
        <taxon>Mucorineae</taxon>
        <taxon>Mucoraceae</taxon>
        <taxon>Mucor</taxon>
    </lineage>
</organism>
<dbReference type="SUPFAM" id="SSF63737">
    <property type="entry name" value="Leukotriene A4 hydrolase N-terminal domain"/>
    <property type="match status" value="1"/>
</dbReference>
<dbReference type="GO" id="GO:0070006">
    <property type="term" value="F:metalloaminopeptidase activity"/>
    <property type="evidence" value="ECO:0007669"/>
    <property type="project" value="TreeGrafter"/>
</dbReference>
<evidence type="ECO:0000256" key="3">
    <source>
        <dbReference type="ARBA" id="ARBA00022670"/>
    </source>
</evidence>
<dbReference type="GO" id="GO:0016020">
    <property type="term" value="C:membrane"/>
    <property type="evidence" value="ECO:0007669"/>
    <property type="project" value="TreeGrafter"/>
</dbReference>
<evidence type="ECO:0000313" key="11">
    <source>
        <dbReference type="Proteomes" id="UP000603453"/>
    </source>
</evidence>
<dbReference type="Proteomes" id="UP000603453">
    <property type="component" value="Unassembled WGS sequence"/>
</dbReference>
<evidence type="ECO:0000256" key="7">
    <source>
        <dbReference type="ARBA" id="ARBA00023049"/>
    </source>
</evidence>
<evidence type="ECO:0000259" key="9">
    <source>
        <dbReference type="Pfam" id="PF17900"/>
    </source>
</evidence>
<keyword evidence="11" id="KW-1185">Reference proteome</keyword>
<evidence type="ECO:0000256" key="6">
    <source>
        <dbReference type="ARBA" id="ARBA00022833"/>
    </source>
</evidence>
<dbReference type="InterPro" id="IPR045357">
    <property type="entry name" value="Aminopeptidase_N-like_N"/>
</dbReference>
<evidence type="ECO:0000256" key="5">
    <source>
        <dbReference type="ARBA" id="ARBA00022801"/>
    </source>
</evidence>
<dbReference type="InterPro" id="IPR016024">
    <property type="entry name" value="ARM-type_fold"/>
</dbReference>
<dbReference type="OrthoDB" id="79562at2759"/>
<keyword evidence="5" id="KW-0378">Hydrolase</keyword>
<evidence type="ECO:0008006" key="12">
    <source>
        <dbReference type="Google" id="ProtNLM"/>
    </source>
</evidence>
<proteinExistence type="inferred from homology"/>
<dbReference type="GO" id="GO:0006508">
    <property type="term" value="P:proteolysis"/>
    <property type="evidence" value="ECO:0007669"/>
    <property type="project" value="UniProtKB-KW"/>
</dbReference>
<keyword evidence="7" id="KW-0482">Metalloprotease</keyword>
<dbReference type="PANTHER" id="PTHR11533">
    <property type="entry name" value="PROTEASE M1 ZINC METALLOPROTEASE"/>
    <property type="match status" value="1"/>
</dbReference>
<dbReference type="GO" id="GO:0005615">
    <property type="term" value="C:extracellular space"/>
    <property type="evidence" value="ECO:0007669"/>
    <property type="project" value="TreeGrafter"/>
</dbReference>
<dbReference type="Gene3D" id="1.25.10.10">
    <property type="entry name" value="Leucine-rich Repeat Variant"/>
    <property type="match status" value="1"/>
</dbReference>
<name>A0A8H7QPX9_9FUNG</name>
<accession>A0A8H7QPX9</accession>
<sequence length="854" mass="97498">MPHTCCSSKRIGAVGFHSPTATNQYAPNKVIEPIHIEINLRFKDLSSRIVTGKVTHTFKHNGTALVSNKKDLTQISLNAENFENVKVSGDEVDYRYDGHLIHLTWKEPFEKNSERKVTIEYTLDQPIAGLYFQNPDTESEGSTWAITDHEPEKARHWLPTVDYPTVRTTLSWAITAPKDLTALANGTFMGDEINGDYRTTMWELDYPCPSYLVCFAVGEFVEADDGQVDNIPIKYFADKRYKKEDLIRAFDKTPSMIKWLQEKVGVPFPWSKYYQIATQGCRGAMENISLVTWNDMFILDETHALELKHLTDLVNIHEMAHTYFGDLLVIRHFEHAWLKEGWATYIETCYLQDNVSEDAFKFEMLENQSGYTSECERYMRPIVTRKYDSSWDMFDRHTYPGGAWRLHMLRSLMGDEAFWSGVQTYIQRYAKKTVQTSEFQSCLEEASGLNLSRFFDEWLLSKGYPKLKGQYEFNDQAVKITLSQTQVDEAEQVPLFGFSVEIEVTTDADRVYQGLITFDALETVSVSIQIPEGEKPTQLRIDPEYKVLFSLEMPSVDRNILIETAKSAKDVVNRIWAYSELIKNGSRPCLKAVREAILQEPYYGVRTYTARKLANLNSLYSIEILSELLDAEKDPLAMAAIAGACAIVDDRLRDALIRFLQRDGLPYRAHAAALASLGSQRNNDDLKYLLQVANDDTKIGQHGLIRGGALKALGLHRSEEAFKHLLNAVSTNKEHIRARPFAIQGLAKSAPWQTECLKNTAIEEITKLTRDSYQFIRVNAVEALVQLKVKSSYGTIATTRSMYSKDDQSWFNRKLTQLNNISSNDDQSNANKELVEKLETRIKKLEEKLSLEGL</sequence>
<dbReference type="InterPro" id="IPR027268">
    <property type="entry name" value="Peptidase_M4/M1_CTD_sf"/>
</dbReference>
<dbReference type="Gene3D" id="1.10.390.10">
    <property type="entry name" value="Neutral Protease Domain 2"/>
    <property type="match status" value="1"/>
</dbReference>
<dbReference type="AlphaFoldDB" id="A0A8H7QPX9"/>
<dbReference type="SUPFAM" id="SSF55486">
    <property type="entry name" value="Metalloproteases ('zincins'), catalytic domain"/>
    <property type="match status" value="1"/>
</dbReference>
<dbReference type="GO" id="GO:0042277">
    <property type="term" value="F:peptide binding"/>
    <property type="evidence" value="ECO:0007669"/>
    <property type="project" value="TreeGrafter"/>
</dbReference>
<dbReference type="Gene3D" id="2.60.40.1730">
    <property type="entry name" value="tricorn interacting facor f3 domain"/>
    <property type="match status" value="1"/>
</dbReference>
<evidence type="ECO:0000259" key="8">
    <source>
        <dbReference type="Pfam" id="PF01433"/>
    </source>
</evidence>
<dbReference type="EMBL" id="JAEPRD010000149">
    <property type="protein sequence ID" value="KAG2196317.1"/>
    <property type="molecule type" value="Genomic_DNA"/>
</dbReference>
<keyword evidence="3" id="KW-0645">Protease</keyword>
<dbReference type="GO" id="GO:0005737">
    <property type="term" value="C:cytoplasm"/>
    <property type="evidence" value="ECO:0007669"/>
    <property type="project" value="TreeGrafter"/>
</dbReference>
<evidence type="ECO:0000313" key="10">
    <source>
        <dbReference type="EMBL" id="KAG2196317.1"/>
    </source>
</evidence>
<protein>
    <recommendedName>
        <fullName evidence="12">Aminopeptidase</fullName>
    </recommendedName>
</protein>
<dbReference type="InterPro" id="IPR042097">
    <property type="entry name" value="Aminopeptidase_N-like_N_sf"/>
</dbReference>
<reference evidence="10" key="1">
    <citation type="submission" date="2020-12" db="EMBL/GenBank/DDBJ databases">
        <title>Metabolic potential, ecology and presence of endohyphal bacteria is reflected in genomic diversity of Mucoromycotina.</title>
        <authorList>
            <person name="Muszewska A."/>
            <person name="Okrasinska A."/>
            <person name="Steczkiewicz K."/>
            <person name="Drgas O."/>
            <person name="Orlowska M."/>
            <person name="Perlinska-Lenart U."/>
            <person name="Aleksandrzak-Piekarczyk T."/>
            <person name="Szatraj K."/>
            <person name="Zielenkiewicz U."/>
            <person name="Pilsyk S."/>
            <person name="Malc E."/>
            <person name="Mieczkowski P."/>
            <person name="Kruszewska J.S."/>
            <person name="Biernat P."/>
            <person name="Pawlowska J."/>
        </authorList>
    </citation>
    <scope>NUCLEOTIDE SEQUENCE</scope>
    <source>
        <strain evidence="10">WA0000017839</strain>
    </source>
</reference>
<dbReference type="PANTHER" id="PTHR11533:SF299">
    <property type="entry name" value="AMINOPEPTIDASE"/>
    <property type="match status" value="1"/>
</dbReference>